<evidence type="ECO:0008006" key="3">
    <source>
        <dbReference type="Google" id="ProtNLM"/>
    </source>
</evidence>
<keyword evidence="2" id="KW-1185">Reference proteome</keyword>
<dbReference type="AlphaFoldDB" id="A0A2T0T2A2"/>
<dbReference type="RefSeq" id="WP_245886938.1">
    <property type="nucleotide sequence ID" value="NZ_PVTF01000007.1"/>
</dbReference>
<reference evidence="1 2" key="1">
    <citation type="submission" date="2018-03" db="EMBL/GenBank/DDBJ databases">
        <title>Genomic Encyclopedia of Archaeal and Bacterial Type Strains, Phase II (KMG-II): from individual species to whole genera.</title>
        <authorList>
            <person name="Goeker M."/>
        </authorList>
    </citation>
    <scope>NUCLEOTIDE SEQUENCE [LARGE SCALE GENOMIC DNA]</scope>
    <source>
        <strain evidence="1 2">DSM 44720</strain>
    </source>
</reference>
<evidence type="ECO:0000313" key="2">
    <source>
        <dbReference type="Proteomes" id="UP000239494"/>
    </source>
</evidence>
<proteinExistence type="predicted"/>
<protein>
    <recommendedName>
        <fullName evidence="3">THAP4-like heme-binding beta-barrel domain-containing protein</fullName>
    </recommendedName>
</protein>
<dbReference type="EMBL" id="PVTF01000007">
    <property type="protein sequence ID" value="PRY39800.1"/>
    <property type="molecule type" value="Genomic_DNA"/>
</dbReference>
<organism evidence="1 2">
    <name type="scientific">Umezawaea tangerina</name>
    <dbReference type="NCBI Taxonomy" id="84725"/>
    <lineage>
        <taxon>Bacteria</taxon>
        <taxon>Bacillati</taxon>
        <taxon>Actinomycetota</taxon>
        <taxon>Actinomycetes</taxon>
        <taxon>Pseudonocardiales</taxon>
        <taxon>Pseudonocardiaceae</taxon>
        <taxon>Umezawaea</taxon>
    </lineage>
</organism>
<sequence>MADDSAPAPHGRMRELDFFLGEWEAPGVFHETPFGPRKEIDMRTEGADDHRGWWITLRTTELPTPHNPTPLTARYVWGYEPETDEFVADWFDSNGGRARQRSRGWVGDRLEFVGTMTVNGRTVPLRDTFTRRGPDAYHHVGAVDLGSGWLPVDEEDAVRKSGRS</sequence>
<accession>A0A2T0T2A2</accession>
<evidence type="ECO:0000313" key="1">
    <source>
        <dbReference type="EMBL" id="PRY39800.1"/>
    </source>
</evidence>
<dbReference type="Proteomes" id="UP000239494">
    <property type="component" value="Unassembled WGS sequence"/>
</dbReference>
<comment type="caution">
    <text evidence="1">The sequence shown here is derived from an EMBL/GenBank/DDBJ whole genome shotgun (WGS) entry which is preliminary data.</text>
</comment>
<gene>
    <name evidence="1" type="ORF">CLV43_107387</name>
</gene>
<name>A0A2T0T2A2_9PSEU</name>